<dbReference type="RefSeq" id="WP_201429126.1">
    <property type="nucleotide sequence ID" value="NZ_JAEQBW010000001.1"/>
</dbReference>
<accession>A0A934WUZ5</accession>
<dbReference type="AlphaFoldDB" id="A0A934WUZ5"/>
<gene>
    <name evidence="1" type="ORF">JKA74_00205</name>
</gene>
<evidence type="ECO:0000313" key="1">
    <source>
        <dbReference type="EMBL" id="MBK6263437.1"/>
    </source>
</evidence>
<name>A0A934WUZ5_9BACT</name>
<keyword evidence="2" id="KW-1185">Reference proteome</keyword>
<proteinExistence type="predicted"/>
<organism evidence="1 2">
    <name type="scientific">Marivirga aurantiaca</name>
    <dbReference type="NCBI Taxonomy" id="2802615"/>
    <lineage>
        <taxon>Bacteria</taxon>
        <taxon>Pseudomonadati</taxon>
        <taxon>Bacteroidota</taxon>
        <taxon>Cytophagia</taxon>
        <taxon>Cytophagales</taxon>
        <taxon>Marivirgaceae</taxon>
        <taxon>Marivirga</taxon>
    </lineage>
</organism>
<protein>
    <submittedName>
        <fullName evidence="1">Uncharacterized protein</fullName>
    </submittedName>
</protein>
<sequence length="130" mass="15155">MKKYFLIGIILITGLMFYSLLSEENIHDLEGGFEQTAYVRNENNTGPIVRIYAFTLNDSLWQNMEKHGNLMPHTKYGTTEVYYFLKNQQAPSSLNLKDSRFDEQYQQYCIAKFTKDGQGRATLLRHPFGQ</sequence>
<comment type="caution">
    <text evidence="1">The sequence shown here is derived from an EMBL/GenBank/DDBJ whole genome shotgun (WGS) entry which is preliminary data.</text>
</comment>
<reference evidence="1" key="1">
    <citation type="submission" date="2021-01" db="EMBL/GenBank/DDBJ databases">
        <title>Marivirga aurantiaca sp. nov., isolated from intertidal surface sediments.</title>
        <authorList>
            <person name="Zhang M."/>
        </authorList>
    </citation>
    <scope>NUCLEOTIDE SEQUENCE</scope>
    <source>
        <strain evidence="1">S37H4</strain>
    </source>
</reference>
<evidence type="ECO:0000313" key="2">
    <source>
        <dbReference type="Proteomes" id="UP000611723"/>
    </source>
</evidence>
<dbReference type="Proteomes" id="UP000611723">
    <property type="component" value="Unassembled WGS sequence"/>
</dbReference>
<dbReference type="EMBL" id="JAEQBW010000001">
    <property type="protein sequence ID" value="MBK6263437.1"/>
    <property type="molecule type" value="Genomic_DNA"/>
</dbReference>